<accession>A0A5S9NF00</accession>
<evidence type="ECO:0000313" key="2">
    <source>
        <dbReference type="Proteomes" id="UP000433050"/>
    </source>
</evidence>
<dbReference type="InterPro" id="IPR009409">
    <property type="entry name" value="DUF1059"/>
</dbReference>
<sequence>MGRMFVDCREMPGDKKCSVAIAADNEKELLDAVAQHAVSVHGATDTPELRSQLKKAIHQGTPPMAVHRAA</sequence>
<name>A0A5S9NF00_9HYPH</name>
<gene>
    <name evidence="1" type="ORF">STARVERO_00689</name>
</gene>
<keyword evidence="2" id="KW-1185">Reference proteome</keyword>
<dbReference type="Pfam" id="PF06348">
    <property type="entry name" value="DUF1059"/>
    <property type="match status" value="1"/>
</dbReference>
<protein>
    <recommendedName>
        <fullName evidence="3">DUF1059 domain-containing protein</fullName>
    </recommendedName>
</protein>
<reference evidence="1 2" key="1">
    <citation type="submission" date="2019-12" db="EMBL/GenBank/DDBJ databases">
        <authorList>
            <person name="Reyes-Prieto M."/>
        </authorList>
    </citation>
    <scope>NUCLEOTIDE SEQUENCE [LARGE SCALE GENOMIC DNA]</scope>
    <source>
        <strain evidence="1">HF14-78462</strain>
    </source>
</reference>
<dbReference type="RefSeq" id="WP_144343106.1">
    <property type="nucleotide sequence ID" value="NZ_CACSAS010000001.1"/>
</dbReference>
<evidence type="ECO:0000313" key="1">
    <source>
        <dbReference type="EMBL" id="CAA0088396.1"/>
    </source>
</evidence>
<dbReference type="Proteomes" id="UP000433050">
    <property type="component" value="Unassembled WGS sequence"/>
</dbReference>
<proteinExistence type="predicted"/>
<dbReference type="AlphaFoldDB" id="A0A5S9NF00"/>
<dbReference type="EMBL" id="CACSAS010000001">
    <property type="protein sequence ID" value="CAA0088396.1"/>
    <property type="molecule type" value="Genomic_DNA"/>
</dbReference>
<organism evidence="1 2">
    <name type="scientific">Starkeya nomas</name>
    <dbReference type="NCBI Taxonomy" id="2666134"/>
    <lineage>
        <taxon>Bacteria</taxon>
        <taxon>Pseudomonadati</taxon>
        <taxon>Pseudomonadota</taxon>
        <taxon>Alphaproteobacteria</taxon>
        <taxon>Hyphomicrobiales</taxon>
        <taxon>Xanthobacteraceae</taxon>
        <taxon>Starkeya</taxon>
    </lineage>
</organism>
<evidence type="ECO:0008006" key="3">
    <source>
        <dbReference type="Google" id="ProtNLM"/>
    </source>
</evidence>